<dbReference type="Pfam" id="PF00668">
    <property type="entry name" value="Condensation"/>
    <property type="match status" value="1"/>
</dbReference>
<dbReference type="GO" id="GO:0043041">
    <property type="term" value="P:amino acid activation for nonribosomal peptide biosynthetic process"/>
    <property type="evidence" value="ECO:0007669"/>
    <property type="project" value="TreeGrafter"/>
</dbReference>
<dbReference type="GO" id="GO:0031177">
    <property type="term" value="F:phosphopantetheine binding"/>
    <property type="evidence" value="ECO:0007669"/>
    <property type="project" value="TreeGrafter"/>
</dbReference>
<dbReference type="InterPro" id="IPR036736">
    <property type="entry name" value="ACP-like_sf"/>
</dbReference>
<dbReference type="PANTHER" id="PTHR45527">
    <property type="entry name" value="NONRIBOSOMAL PEPTIDE SYNTHETASE"/>
    <property type="match status" value="1"/>
</dbReference>
<dbReference type="InterPro" id="IPR001242">
    <property type="entry name" value="Condensation_dom"/>
</dbReference>
<dbReference type="InterPro" id="IPR045851">
    <property type="entry name" value="AMP-bd_C_sf"/>
</dbReference>
<dbReference type="InterPro" id="IPR009081">
    <property type="entry name" value="PP-bd_ACP"/>
</dbReference>
<dbReference type="FunFam" id="3.30.300.30:FF:000010">
    <property type="entry name" value="Enterobactin synthetase component F"/>
    <property type="match status" value="1"/>
</dbReference>
<dbReference type="PATRIC" id="fig|45067.4.peg.624"/>
<sequence>MENSATLHELFEIQAKQRPQHTAVIFGSLSLTYDQLNQKANQLAHYLREMGVKPDTTVALCMERSIELLIVILGILKAGGAYIPLDPSYPEERLLFILKEGVTPILITTSKWQEKLCCYEGQLLLFDEKKKLEKQKTHNLDPTVTPRHLAYVIYTSGSTGTPKGVMVEHRGIVNYSLWFANYCDCQAQQRIDFSSNPAFDFAVTTSIVPLVLGLTVIICEDKIKKDPRQYLKYLVRSKVNFIKLTPSYFKVLLYEAENGSVELPHLEKIMLAGESLSTVDCASWLAIYPSHILFNEYGPTETSVAVCLYRIDSRNISRLGANVPVGNLIPNSQSYILDANGIPVADGEVGELYLGGSCLARGYLNNPELTQQSFIKDPFSKDKDARLYKTGDLCRRLAKGEIEYVGRIDHQLKIRGYRVEPGEVEGRLAAHPDLKAAAVLAFEQKNKEKRLVAYYVLKEQNSAVSVGELRQYLKRYLPDYMVPTTFVRMESFPLNANEKLDRLALPAPQFTASQHYLPPNTSLEKMLAHVWLEELEIKPIGLNDDFFELGGHSLSAARMISKINYTLNKEVTLHDFYQTPTIAYLVTLIKKAKTIKKRQKSLTKALSEVTQLPLNDFQFLLWLTDTFEPRARKLTIFTRKRLKGHLNLAALTSAFAAVLKKHEALSYHVSKFRPVQYFKKHRSVEIIEENLQSLSEEKSEWVVENSLRELRTYHSWPKDEPQVIIRLFYLKNEVTELQLCLPHIISDDVSPEILLSDLSQFYLSASDIKVEKDIAYRQYIFDEQSHIQNHLNRDMAFWGEYLKDASLFAFPPEYIVKNMRELQLTYSTYTEIPEEDLNNFKRFCAHHHISILDGLCAVLLLALLHCCHESQTAFPFICINRVKSTREKQEYDKTIGCFLRLEPIKLALNKEATLAELCQQVHDSVIDTGPYQGCPNLVKLASIATFRQKKKMIKTYLVKWLTWLYTTVFRLKLSPKVLSLSGRLNSNKGNNFLININVQNSLLRNTKCRDKSTLFGFETENTRHDEYDLLQIDHLFDVCFLRMPDSDSPFLILSANLEPTFRERIAKEMLCIMSRGYVIPA</sequence>
<dbReference type="InterPro" id="IPR025110">
    <property type="entry name" value="AMP-bd_C"/>
</dbReference>
<gene>
    <name evidence="5" type="ORF">Llan_0598</name>
</gene>
<dbReference type="SUPFAM" id="SSF52777">
    <property type="entry name" value="CoA-dependent acyltransferases"/>
    <property type="match status" value="2"/>
</dbReference>
<dbReference type="PANTHER" id="PTHR45527:SF1">
    <property type="entry name" value="FATTY ACID SYNTHASE"/>
    <property type="match status" value="1"/>
</dbReference>
<accession>A0A0W0VV94</accession>
<dbReference type="RefSeq" id="WP_035914750.1">
    <property type="nucleotide sequence ID" value="NZ_CAAAJD010000001.1"/>
</dbReference>
<dbReference type="eggNOG" id="COG1020">
    <property type="taxonomic scope" value="Bacteria"/>
</dbReference>
<dbReference type="SUPFAM" id="SSF47336">
    <property type="entry name" value="ACP-like"/>
    <property type="match status" value="1"/>
</dbReference>
<dbReference type="FunFam" id="3.40.50.980:FF:000001">
    <property type="entry name" value="Non-ribosomal peptide synthetase"/>
    <property type="match status" value="1"/>
</dbReference>
<dbReference type="PROSITE" id="PS00012">
    <property type="entry name" value="PHOSPHOPANTETHEINE"/>
    <property type="match status" value="1"/>
</dbReference>
<organism evidence="5 6">
    <name type="scientific">Legionella lansingensis</name>
    <dbReference type="NCBI Taxonomy" id="45067"/>
    <lineage>
        <taxon>Bacteria</taxon>
        <taxon>Pseudomonadati</taxon>
        <taxon>Pseudomonadota</taxon>
        <taxon>Gammaproteobacteria</taxon>
        <taxon>Legionellales</taxon>
        <taxon>Legionellaceae</taxon>
        <taxon>Legionella</taxon>
    </lineage>
</organism>
<dbReference type="NCBIfam" id="TIGR01733">
    <property type="entry name" value="AA-adenyl-dom"/>
    <property type="match status" value="1"/>
</dbReference>
<dbReference type="Pfam" id="PF13193">
    <property type="entry name" value="AMP-binding_C"/>
    <property type="match status" value="1"/>
</dbReference>
<dbReference type="Gene3D" id="2.30.38.10">
    <property type="entry name" value="Luciferase, Domain 3"/>
    <property type="match status" value="1"/>
</dbReference>
<dbReference type="Pfam" id="PF00550">
    <property type="entry name" value="PP-binding"/>
    <property type="match status" value="1"/>
</dbReference>
<dbReference type="SUPFAM" id="SSF56801">
    <property type="entry name" value="Acetyl-CoA synthetase-like"/>
    <property type="match status" value="1"/>
</dbReference>
<dbReference type="Pfam" id="PF00501">
    <property type="entry name" value="AMP-binding"/>
    <property type="match status" value="1"/>
</dbReference>
<dbReference type="InterPro" id="IPR023213">
    <property type="entry name" value="CAT-like_dom_sf"/>
</dbReference>
<dbReference type="AlphaFoldDB" id="A0A0W0VV94"/>
<dbReference type="PROSITE" id="PS00455">
    <property type="entry name" value="AMP_BINDING"/>
    <property type="match status" value="1"/>
</dbReference>
<dbReference type="InterPro" id="IPR020845">
    <property type="entry name" value="AMP-binding_CS"/>
</dbReference>
<keyword evidence="6" id="KW-1185">Reference proteome</keyword>
<dbReference type="Gene3D" id="3.30.300.30">
    <property type="match status" value="1"/>
</dbReference>
<feature type="domain" description="Carrier" evidence="4">
    <location>
        <begin position="518"/>
        <end position="593"/>
    </location>
</feature>
<dbReference type="STRING" id="45067.Llan_0598"/>
<evidence type="ECO:0000313" key="5">
    <source>
        <dbReference type="EMBL" id="KTD23817.1"/>
    </source>
</evidence>
<dbReference type="Gene3D" id="1.10.1200.10">
    <property type="entry name" value="ACP-like"/>
    <property type="match status" value="1"/>
</dbReference>
<dbReference type="Proteomes" id="UP000054869">
    <property type="component" value="Unassembled WGS sequence"/>
</dbReference>
<protein>
    <submittedName>
        <fullName evidence="5">Non-ribosomal peptide synthetase</fullName>
        <ecNumber evidence="5">5.1.1.11</ecNumber>
    </submittedName>
</protein>
<keyword evidence="3" id="KW-0597">Phosphoprotein</keyword>
<dbReference type="FunFam" id="3.40.50.12780:FF:000012">
    <property type="entry name" value="Non-ribosomal peptide synthetase"/>
    <property type="match status" value="1"/>
</dbReference>
<dbReference type="GO" id="GO:0005737">
    <property type="term" value="C:cytoplasm"/>
    <property type="evidence" value="ECO:0007669"/>
    <property type="project" value="TreeGrafter"/>
</dbReference>
<proteinExistence type="predicted"/>
<evidence type="ECO:0000256" key="1">
    <source>
        <dbReference type="ARBA" id="ARBA00001957"/>
    </source>
</evidence>
<dbReference type="Gene3D" id="3.30.559.10">
    <property type="entry name" value="Chloramphenicol acetyltransferase-like domain"/>
    <property type="match status" value="1"/>
</dbReference>
<dbReference type="GO" id="GO:0044550">
    <property type="term" value="P:secondary metabolite biosynthetic process"/>
    <property type="evidence" value="ECO:0007669"/>
    <property type="project" value="UniProtKB-ARBA"/>
</dbReference>
<dbReference type="GO" id="GO:0047462">
    <property type="term" value="F:phenylalanine racemase (ATP-hydrolyzing) activity"/>
    <property type="evidence" value="ECO:0007669"/>
    <property type="project" value="UniProtKB-EC"/>
</dbReference>
<evidence type="ECO:0000259" key="4">
    <source>
        <dbReference type="PROSITE" id="PS50075"/>
    </source>
</evidence>
<evidence type="ECO:0000313" key="6">
    <source>
        <dbReference type="Proteomes" id="UP000054869"/>
    </source>
</evidence>
<keyword evidence="2" id="KW-0596">Phosphopantetheine</keyword>
<dbReference type="CDD" id="cd05930">
    <property type="entry name" value="A_NRPS"/>
    <property type="match status" value="1"/>
</dbReference>
<keyword evidence="5" id="KW-0413">Isomerase</keyword>
<evidence type="ECO:0000256" key="3">
    <source>
        <dbReference type="ARBA" id="ARBA00022553"/>
    </source>
</evidence>
<dbReference type="OrthoDB" id="9757559at2"/>
<dbReference type="Gene3D" id="3.40.50.980">
    <property type="match status" value="2"/>
</dbReference>
<dbReference type="InterPro" id="IPR000873">
    <property type="entry name" value="AMP-dep_synth/lig_dom"/>
</dbReference>
<dbReference type="EC" id="5.1.1.11" evidence="5"/>
<comment type="caution">
    <text evidence="5">The sequence shown here is derived from an EMBL/GenBank/DDBJ whole genome shotgun (WGS) entry which is preliminary data.</text>
</comment>
<dbReference type="PROSITE" id="PS50075">
    <property type="entry name" value="CARRIER"/>
    <property type="match status" value="1"/>
</dbReference>
<comment type="cofactor">
    <cofactor evidence="1">
        <name>pantetheine 4'-phosphate</name>
        <dbReference type="ChEBI" id="CHEBI:47942"/>
    </cofactor>
</comment>
<reference evidence="5 6" key="1">
    <citation type="submission" date="2015-11" db="EMBL/GenBank/DDBJ databases">
        <title>Genomic analysis of 38 Legionella species identifies large and diverse effector repertoires.</title>
        <authorList>
            <person name="Burstein D."/>
            <person name="Amaro F."/>
            <person name="Zusman T."/>
            <person name="Lifshitz Z."/>
            <person name="Cohen O."/>
            <person name="Gilbert J.A."/>
            <person name="Pupko T."/>
            <person name="Shuman H.A."/>
            <person name="Segal G."/>
        </authorList>
    </citation>
    <scope>NUCLEOTIDE SEQUENCE [LARGE SCALE GENOMIC DNA]</scope>
    <source>
        <strain evidence="5 6">ATCC 49751</strain>
    </source>
</reference>
<name>A0A0W0VV94_9GAMM</name>
<evidence type="ECO:0000256" key="2">
    <source>
        <dbReference type="ARBA" id="ARBA00022450"/>
    </source>
</evidence>
<dbReference type="InterPro" id="IPR010071">
    <property type="entry name" value="AA_adenyl_dom"/>
</dbReference>
<dbReference type="InterPro" id="IPR006162">
    <property type="entry name" value="Ppantetheine_attach_site"/>
</dbReference>
<dbReference type="EMBL" id="LNYI01000011">
    <property type="protein sequence ID" value="KTD23817.1"/>
    <property type="molecule type" value="Genomic_DNA"/>
</dbReference>
<dbReference type="Gene3D" id="3.30.559.30">
    <property type="entry name" value="Nonribosomal peptide synthetase, condensation domain"/>
    <property type="match status" value="1"/>
</dbReference>